<accession>L8IV00</accession>
<evidence type="ECO:0000313" key="5">
    <source>
        <dbReference type="Proteomes" id="UP000011080"/>
    </source>
</evidence>
<proteinExistence type="inferred from homology"/>
<reference evidence="4 5" key="1">
    <citation type="journal article" date="2012" name="Nat. Genet.">
        <title>The yak genome and adaptation to life at high altitude.</title>
        <authorList>
            <person name="Qiu Q."/>
            <person name="Zhang G."/>
            <person name="Ma T."/>
            <person name="Qian W."/>
            <person name="Wang J."/>
            <person name="Ye Z."/>
            <person name="Cao C."/>
            <person name="Hu Q."/>
            <person name="Kim J."/>
            <person name="Larkin D.M."/>
            <person name="Auvil L."/>
            <person name="Capitanu B."/>
            <person name="Ma J."/>
            <person name="Lewin H.A."/>
            <person name="Qian X."/>
            <person name="Lang Y."/>
            <person name="Zhou R."/>
            <person name="Wang L."/>
            <person name="Wang K."/>
            <person name="Xia J."/>
            <person name="Liao S."/>
            <person name="Pan S."/>
            <person name="Lu X."/>
            <person name="Hou H."/>
            <person name="Wang Y."/>
            <person name="Zang X."/>
            <person name="Yin Y."/>
            <person name="Ma H."/>
            <person name="Zhang J."/>
            <person name="Wang Z."/>
            <person name="Zhang Y."/>
            <person name="Zhang D."/>
            <person name="Yonezawa T."/>
            <person name="Hasegawa M."/>
            <person name="Zhong Y."/>
            <person name="Liu W."/>
            <person name="Zhang Y."/>
            <person name="Huang Z."/>
            <person name="Zhang S."/>
            <person name="Long R."/>
            <person name="Yang H."/>
            <person name="Wang J."/>
            <person name="Lenstra J.A."/>
            <person name="Cooper D.N."/>
            <person name="Wu Y."/>
            <person name="Wang J."/>
            <person name="Shi P."/>
            <person name="Wang J."/>
            <person name="Liu J."/>
        </authorList>
    </citation>
    <scope>NUCLEOTIDE SEQUENCE [LARGE SCALE GENOMIC DNA]</scope>
    <source>
        <strain evidence="5">yakQH1</strain>
    </source>
</reference>
<evidence type="ECO:0000256" key="2">
    <source>
        <dbReference type="ARBA" id="ARBA00022980"/>
    </source>
</evidence>
<comment type="similarity">
    <text evidence="1">Belongs to the eukaryotic ribosomal protein eL42 family.</text>
</comment>
<name>L8IV00_9CETA</name>
<gene>
    <name evidence="4" type="ORF">M91_03721</name>
</gene>
<dbReference type="GO" id="GO:0006412">
    <property type="term" value="P:translation"/>
    <property type="evidence" value="ECO:0007669"/>
    <property type="project" value="InterPro"/>
</dbReference>
<feature type="non-terminal residue" evidence="4">
    <location>
        <position position="1"/>
    </location>
</feature>
<organism evidence="4 5">
    <name type="scientific">Bos mutus</name>
    <name type="common">wild yak</name>
    <dbReference type="NCBI Taxonomy" id="72004"/>
    <lineage>
        <taxon>Eukaryota</taxon>
        <taxon>Metazoa</taxon>
        <taxon>Chordata</taxon>
        <taxon>Craniata</taxon>
        <taxon>Vertebrata</taxon>
        <taxon>Euteleostomi</taxon>
        <taxon>Mammalia</taxon>
        <taxon>Eutheria</taxon>
        <taxon>Laurasiatheria</taxon>
        <taxon>Artiodactyla</taxon>
        <taxon>Ruminantia</taxon>
        <taxon>Pecora</taxon>
        <taxon>Bovidae</taxon>
        <taxon>Bovinae</taxon>
        <taxon>Bos</taxon>
    </lineage>
</organism>
<dbReference type="Pfam" id="PF00935">
    <property type="entry name" value="Ribosomal_L44"/>
    <property type="match status" value="1"/>
</dbReference>
<dbReference type="SUPFAM" id="SSF57829">
    <property type="entry name" value="Zn-binding ribosomal proteins"/>
    <property type="match status" value="1"/>
</dbReference>
<dbReference type="Proteomes" id="UP000011080">
    <property type="component" value="Unassembled WGS sequence"/>
</dbReference>
<dbReference type="GO" id="GO:0005840">
    <property type="term" value="C:ribosome"/>
    <property type="evidence" value="ECO:0007669"/>
    <property type="project" value="UniProtKB-KW"/>
</dbReference>
<keyword evidence="2" id="KW-0689">Ribosomal protein</keyword>
<dbReference type="GO" id="GO:0003735">
    <property type="term" value="F:structural constituent of ribosome"/>
    <property type="evidence" value="ECO:0007669"/>
    <property type="project" value="InterPro"/>
</dbReference>
<evidence type="ECO:0000256" key="3">
    <source>
        <dbReference type="ARBA" id="ARBA00023274"/>
    </source>
</evidence>
<evidence type="ECO:0000256" key="1">
    <source>
        <dbReference type="ARBA" id="ARBA00009364"/>
    </source>
</evidence>
<dbReference type="GO" id="GO:1990904">
    <property type="term" value="C:ribonucleoprotein complex"/>
    <property type="evidence" value="ECO:0007669"/>
    <property type="project" value="UniProtKB-KW"/>
</dbReference>
<sequence length="67" mass="7881">CGKHQPHRVAPYKKKDKDFLYDQQGRLYDRKPNGCGRRTEPVFQNKTKTMKKIALKSECVEPNCRSK</sequence>
<evidence type="ECO:0000313" key="4">
    <source>
        <dbReference type="EMBL" id="ELR59017.1"/>
    </source>
</evidence>
<keyword evidence="3" id="KW-0687">Ribonucleoprotein</keyword>
<dbReference type="InterPro" id="IPR053708">
    <property type="entry name" value="Ribosomal_LSU_eL42"/>
</dbReference>
<protein>
    <submittedName>
        <fullName evidence="4">Uncharacterized protein</fullName>
    </submittedName>
</protein>
<dbReference type="Gene3D" id="3.10.450.80">
    <property type="match status" value="1"/>
</dbReference>
<feature type="non-terminal residue" evidence="4">
    <location>
        <position position="67"/>
    </location>
</feature>
<dbReference type="EMBL" id="JH880770">
    <property type="protein sequence ID" value="ELR59017.1"/>
    <property type="molecule type" value="Genomic_DNA"/>
</dbReference>
<dbReference type="AlphaFoldDB" id="L8IV00"/>
<dbReference type="PANTHER" id="PTHR10369">
    <property type="entry name" value="60S RIBOSOMAL PROTEIN L36A/L44"/>
    <property type="match status" value="1"/>
</dbReference>
<dbReference type="InterPro" id="IPR011332">
    <property type="entry name" value="Ribosomal_zn-bd"/>
</dbReference>
<dbReference type="InterPro" id="IPR000552">
    <property type="entry name" value="Ribosomal_eL44"/>
</dbReference>